<reference evidence="10 11" key="1">
    <citation type="submission" date="2017-04" db="EMBL/GenBank/DDBJ databases">
        <authorList>
            <person name="Afonso C.L."/>
            <person name="Miller P.J."/>
            <person name="Scott M.A."/>
            <person name="Spackman E."/>
            <person name="Goraichik I."/>
            <person name="Dimitrov K.M."/>
            <person name="Suarez D.L."/>
            <person name="Swayne D.E."/>
        </authorList>
    </citation>
    <scope>NUCLEOTIDE SEQUENCE [LARGE SCALE GENOMIC DNA]</scope>
    <source>
        <strain evidence="10 11">11</strain>
    </source>
</reference>
<dbReference type="RefSeq" id="WP_085496369.1">
    <property type="nucleotide sequence ID" value="NZ_FXAZ01000005.1"/>
</dbReference>
<feature type="transmembrane region" description="Helical" evidence="9">
    <location>
        <begin position="38"/>
        <end position="58"/>
    </location>
</feature>
<comment type="similarity">
    <text evidence="2">Belongs to the amino acid-polyamine-organocation (APC) superfamily. Spore germination protein (SGP) (TC 2.A.3.9) family.</text>
</comment>
<dbReference type="InterPro" id="IPR004761">
    <property type="entry name" value="Spore_GerAB"/>
</dbReference>
<keyword evidence="7 9" id="KW-0472">Membrane</keyword>
<dbReference type="Proteomes" id="UP000193834">
    <property type="component" value="Unassembled WGS sequence"/>
</dbReference>
<keyword evidence="4" id="KW-0309">Germination</keyword>
<feature type="transmembrane region" description="Helical" evidence="9">
    <location>
        <begin position="144"/>
        <end position="161"/>
    </location>
</feature>
<dbReference type="AlphaFoldDB" id="A0A1X7LIH3"/>
<gene>
    <name evidence="10" type="ORF">SAMN06295960_3548</name>
</gene>
<feature type="transmembrane region" description="Helical" evidence="9">
    <location>
        <begin position="181"/>
        <end position="204"/>
    </location>
</feature>
<feature type="transmembrane region" description="Helical" evidence="9">
    <location>
        <begin position="7"/>
        <end position="26"/>
    </location>
</feature>
<feature type="transmembrane region" description="Helical" evidence="9">
    <location>
        <begin position="326"/>
        <end position="348"/>
    </location>
</feature>
<dbReference type="PANTHER" id="PTHR34975:SF2">
    <property type="entry name" value="SPORE GERMINATION PROTEIN A2"/>
    <property type="match status" value="1"/>
</dbReference>
<dbReference type="Gene3D" id="1.20.1740.10">
    <property type="entry name" value="Amino acid/polyamine transporter I"/>
    <property type="match status" value="1"/>
</dbReference>
<organism evidence="10 11">
    <name type="scientific">Paenibacillus aquistagni</name>
    <dbReference type="NCBI Taxonomy" id="1852522"/>
    <lineage>
        <taxon>Bacteria</taxon>
        <taxon>Bacillati</taxon>
        <taxon>Bacillota</taxon>
        <taxon>Bacilli</taxon>
        <taxon>Bacillales</taxon>
        <taxon>Paenibacillaceae</taxon>
        <taxon>Paenibacillus</taxon>
    </lineage>
</organism>
<feature type="transmembrane region" description="Helical" evidence="9">
    <location>
        <begin position="120"/>
        <end position="137"/>
    </location>
</feature>
<keyword evidence="11" id="KW-1185">Reference proteome</keyword>
<keyword evidence="3" id="KW-0813">Transport</keyword>
<evidence type="ECO:0000256" key="2">
    <source>
        <dbReference type="ARBA" id="ARBA00007998"/>
    </source>
</evidence>
<feature type="transmembrane region" description="Helical" evidence="9">
    <location>
        <begin position="303"/>
        <end position="320"/>
    </location>
</feature>
<evidence type="ECO:0000313" key="11">
    <source>
        <dbReference type="Proteomes" id="UP000193834"/>
    </source>
</evidence>
<protein>
    <submittedName>
        <fullName evidence="10">Spore germination protein</fullName>
    </submittedName>
</protein>
<name>A0A1X7LIH3_9BACL</name>
<keyword evidence="6 9" id="KW-1133">Transmembrane helix</keyword>
<proteinExistence type="inferred from homology"/>
<feature type="transmembrane region" description="Helical" evidence="9">
    <location>
        <begin position="262"/>
        <end position="283"/>
    </location>
</feature>
<evidence type="ECO:0000256" key="7">
    <source>
        <dbReference type="ARBA" id="ARBA00023136"/>
    </source>
</evidence>
<feature type="compositionally biased region" description="Polar residues" evidence="8">
    <location>
        <begin position="358"/>
        <end position="368"/>
    </location>
</feature>
<dbReference type="OrthoDB" id="2957438at2"/>
<feature type="region of interest" description="Disordered" evidence="8">
    <location>
        <begin position="358"/>
        <end position="379"/>
    </location>
</feature>
<evidence type="ECO:0000256" key="4">
    <source>
        <dbReference type="ARBA" id="ARBA00022544"/>
    </source>
</evidence>
<dbReference type="PANTHER" id="PTHR34975">
    <property type="entry name" value="SPORE GERMINATION PROTEIN A2"/>
    <property type="match status" value="1"/>
</dbReference>
<feature type="transmembrane region" description="Helical" evidence="9">
    <location>
        <begin position="79"/>
        <end position="100"/>
    </location>
</feature>
<dbReference type="GO" id="GO:0009847">
    <property type="term" value="P:spore germination"/>
    <property type="evidence" value="ECO:0007669"/>
    <property type="project" value="InterPro"/>
</dbReference>
<sequence length="379" mass="43231">MNPHLKSFGLTTLMFLVIRGVTFFTLPSLVTRIYGTNSWILIPAYVLVTLGGMALLIKGMEKHHQQSIFEVVHLHFPPFIAKLFSCLLILNFLAVGLTIINEYISMFQFTVDSSVRISRVAIFLIIAVLIVASHGLYTMTKTSIILFLISFWIIFIEILLFNDFSLTRLTPFFFRGGQFNWKGALAITYSFLGFEMLMVMSPFISKTTKAFRAVTYSYLMLCVYFTMYIILSQGLVSILQIPKIRFITLRLYGASRFPTVEYITDFLFFFFIFSAIMSSALYIWAANEGMLKLVRRKHSRTNYVLIGAVFIIIMALNISSRTWQAVSFWVGFVETCIVVICILLLLVLPYKQKVSHSSDLSANSSTSKDPNEEMAKEVP</sequence>
<feature type="transmembrane region" description="Helical" evidence="9">
    <location>
        <begin position="216"/>
        <end position="242"/>
    </location>
</feature>
<comment type="subcellular location">
    <subcellularLocation>
        <location evidence="1">Membrane</location>
        <topology evidence="1">Multi-pass membrane protein</topology>
    </subcellularLocation>
</comment>
<evidence type="ECO:0000256" key="3">
    <source>
        <dbReference type="ARBA" id="ARBA00022448"/>
    </source>
</evidence>
<evidence type="ECO:0000256" key="6">
    <source>
        <dbReference type="ARBA" id="ARBA00022989"/>
    </source>
</evidence>
<dbReference type="STRING" id="1852522.SAMN06295960_3548"/>
<accession>A0A1X7LIH3</accession>
<evidence type="ECO:0000256" key="1">
    <source>
        <dbReference type="ARBA" id="ARBA00004141"/>
    </source>
</evidence>
<dbReference type="GO" id="GO:0016020">
    <property type="term" value="C:membrane"/>
    <property type="evidence" value="ECO:0007669"/>
    <property type="project" value="UniProtKB-SubCell"/>
</dbReference>
<feature type="compositionally biased region" description="Basic and acidic residues" evidence="8">
    <location>
        <begin position="369"/>
        <end position="379"/>
    </location>
</feature>
<dbReference type="EMBL" id="FXAZ01000005">
    <property type="protein sequence ID" value="SMG53688.1"/>
    <property type="molecule type" value="Genomic_DNA"/>
</dbReference>
<evidence type="ECO:0000256" key="9">
    <source>
        <dbReference type="SAM" id="Phobius"/>
    </source>
</evidence>
<evidence type="ECO:0000256" key="5">
    <source>
        <dbReference type="ARBA" id="ARBA00022692"/>
    </source>
</evidence>
<evidence type="ECO:0000313" key="10">
    <source>
        <dbReference type="EMBL" id="SMG53688.1"/>
    </source>
</evidence>
<keyword evidence="5 9" id="KW-0812">Transmembrane</keyword>
<dbReference type="Pfam" id="PF03845">
    <property type="entry name" value="Spore_permease"/>
    <property type="match status" value="1"/>
</dbReference>
<evidence type="ECO:0000256" key="8">
    <source>
        <dbReference type="SAM" id="MobiDB-lite"/>
    </source>
</evidence>